<dbReference type="STRING" id="1300345.LF41_15"/>
<feature type="transmembrane region" description="Helical" evidence="6">
    <location>
        <begin position="133"/>
        <end position="153"/>
    </location>
</feature>
<dbReference type="EMBL" id="JRKJ01000001">
    <property type="protein sequence ID" value="KGQ20808.1"/>
    <property type="molecule type" value="Genomic_DNA"/>
</dbReference>
<keyword evidence="3 6" id="KW-0812">Transmembrane</keyword>
<dbReference type="OrthoDB" id="2542372at2"/>
<evidence type="ECO:0000256" key="2">
    <source>
        <dbReference type="ARBA" id="ARBA00022475"/>
    </source>
</evidence>
<feature type="transmembrane region" description="Helical" evidence="6">
    <location>
        <begin position="237"/>
        <end position="256"/>
    </location>
</feature>
<accession>A0A0A2WLW2</accession>
<reference evidence="7 8" key="1">
    <citation type="submission" date="2014-09" db="EMBL/GenBank/DDBJ databases">
        <title>Genome sequences of Lysobacter dokdonensis DS-58.</title>
        <authorList>
            <person name="Kim J.F."/>
            <person name="Kwak M.-J."/>
        </authorList>
    </citation>
    <scope>NUCLEOTIDE SEQUENCE [LARGE SCALE GENOMIC DNA]</scope>
    <source>
        <strain evidence="7 8">DS-58</strain>
    </source>
</reference>
<evidence type="ECO:0000256" key="3">
    <source>
        <dbReference type="ARBA" id="ARBA00022692"/>
    </source>
</evidence>
<dbReference type="PATRIC" id="fig|1300345.3.peg.15"/>
<keyword evidence="2" id="KW-1003">Cell membrane</keyword>
<organism evidence="7 8">
    <name type="scientific">Lysobacter dokdonensis DS-58</name>
    <dbReference type="NCBI Taxonomy" id="1300345"/>
    <lineage>
        <taxon>Bacteria</taxon>
        <taxon>Pseudomonadati</taxon>
        <taxon>Pseudomonadota</taxon>
        <taxon>Gammaproteobacteria</taxon>
        <taxon>Lysobacterales</taxon>
        <taxon>Lysobacteraceae</taxon>
        <taxon>Noviluteimonas</taxon>
    </lineage>
</organism>
<evidence type="ECO:0000256" key="5">
    <source>
        <dbReference type="ARBA" id="ARBA00023136"/>
    </source>
</evidence>
<comment type="subcellular location">
    <subcellularLocation>
        <location evidence="1">Cell membrane</location>
        <topology evidence="1">Multi-pass membrane protein</topology>
    </subcellularLocation>
</comment>
<dbReference type="Pfam" id="PF03706">
    <property type="entry name" value="LPG_synthase_TM"/>
    <property type="match status" value="1"/>
</dbReference>
<protein>
    <submittedName>
        <fullName evidence="7">Putative transmembrane protein HieC</fullName>
    </submittedName>
</protein>
<evidence type="ECO:0000256" key="6">
    <source>
        <dbReference type="SAM" id="Phobius"/>
    </source>
</evidence>
<sequence length="322" mass="33285">MTGGPWRRIYPLLRWGFFLASIVFLAVFAHATLTRGGASLWPMLRAASGETALSAVFFLLAAMATVPAWRALLRALGVASAPPRTVLRIFCLTQIAKYVPGNIGHHVGRVALARSALGIPAATTALSILHEGALVVAAAVIVGVASYAVPHTASAHDHIGLLIAALLGGFGVLALVNRHRTALAGNGGSAWRGFVLRAAPTWPAVRRALPCYVFVHVANGVAVACIASAFMPMDLPTFALLARAYALSWVLGFLLPGAPGGLGVRESAFVLLASPACPPDVVLAVATLSRIGNIAADLLIFLAGGALSAMQAPSSTERNRTG</sequence>
<feature type="transmembrane region" description="Helical" evidence="6">
    <location>
        <begin position="53"/>
        <end position="73"/>
    </location>
</feature>
<evidence type="ECO:0000313" key="8">
    <source>
        <dbReference type="Proteomes" id="UP000030518"/>
    </source>
</evidence>
<feature type="transmembrane region" description="Helical" evidence="6">
    <location>
        <begin position="211"/>
        <end position="231"/>
    </location>
</feature>
<comment type="caution">
    <text evidence="7">The sequence shown here is derived from an EMBL/GenBank/DDBJ whole genome shotgun (WGS) entry which is preliminary data.</text>
</comment>
<dbReference type="RefSeq" id="WP_036164219.1">
    <property type="nucleotide sequence ID" value="NZ_JRKJ01000001.1"/>
</dbReference>
<dbReference type="Proteomes" id="UP000030518">
    <property type="component" value="Unassembled WGS sequence"/>
</dbReference>
<name>A0A0A2WLW2_9GAMM</name>
<dbReference type="InterPro" id="IPR022791">
    <property type="entry name" value="L-PG_synthase/AglD"/>
</dbReference>
<feature type="transmembrane region" description="Helical" evidence="6">
    <location>
        <begin position="12"/>
        <end position="33"/>
    </location>
</feature>
<evidence type="ECO:0000256" key="1">
    <source>
        <dbReference type="ARBA" id="ARBA00004651"/>
    </source>
</evidence>
<keyword evidence="8" id="KW-1185">Reference proteome</keyword>
<evidence type="ECO:0000313" key="7">
    <source>
        <dbReference type="EMBL" id="KGQ20808.1"/>
    </source>
</evidence>
<dbReference type="AlphaFoldDB" id="A0A0A2WLW2"/>
<proteinExistence type="predicted"/>
<gene>
    <name evidence="7" type="ORF">LF41_15</name>
</gene>
<dbReference type="GO" id="GO:0005886">
    <property type="term" value="C:plasma membrane"/>
    <property type="evidence" value="ECO:0007669"/>
    <property type="project" value="UniProtKB-SubCell"/>
</dbReference>
<feature type="transmembrane region" description="Helical" evidence="6">
    <location>
        <begin position="159"/>
        <end position="176"/>
    </location>
</feature>
<keyword evidence="5 6" id="KW-0472">Membrane</keyword>
<keyword evidence="4 6" id="KW-1133">Transmembrane helix</keyword>
<dbReference type="eggNOG" id="COG0392">
    <property type="taxonomic scope" value="Bacteria"/>
</dbReference>
<evidence type="ECO:0000256" key="4">
    <source>
        <dbReference type="ARBA" id="ARBA00022989"/>
    </source>
</evidence>